<accession>A0A813FHQ9</accession>
<evidence type="ECO:0000313" key="4">
    <source>
        <dbReference type="Proteomes" id="UP000654075"/>
    </source>
</evidence>
<comment type="caution">
    <text evidence="2">The sequence shown here is derived from an EMBL/GenBank/DDBJ whole genome shotgun (WGS) entry which is preliminary data.</text>
</comment>
<feature type="compositionally biased region" description="Low complexity" evidence="1">
    <location>
        <begin position="14"/>
        <end position="29"/>
    </location>
</feature>
<evidence type="ECO:0000313" key="2">
    <source>
        <dbReference type="EMBL" id="CAE8609928.1"/>
    </source>
</evidence>
<dbReference type="Proteomes" id="UP000654075">
    <property type="component" value="Unassembled WGS sequence"/>
</dbReference>
<reference evidence="2" key="1">
    <citation type="submission" date="2021-02" db="EMBL/GenBank/DDBJ databases">
        <authorList>
            <person name="Dougan E. K."/>
            <person name="Rhodes N."/>
            <person name="Thang M."/>
            <person name="Chan C."/>
        </authorList>
    </citation>
    <scope>NUCLEOTIDE SEQUENCE</scope>
</reference>
<gene>
    <name evidence="2" type="ORF">PGLA1383_LOCUS27755</name>
    <name evidence="3" type="ORF">PGLA2088_LOCUS17244</name>
</gene>
<dbReference type="EMBL" id="CAJNNV010024453">
    <property type="protein sequence ID" value="CAE8609928.1"/>
    <property type="molecule type" value="Genomic_DNA"/>
</dbReference>
<organism evidence="2 4">
    <name type="scientific">Polarella glacialis</name>
    <name type="common">Dinoflagellate</name>
    <dbReference type="NCBI Taxonomy" id="89957"/>
    <lineage>
        <taxon>Eukaryota</taxon>
        <taxon>Sar</taxon>
        <taxon>Alveolata</taxon>
        <taxon>Dinophyceae</taxon>
        <taxon>Suessiales</taxon>
        <taxon>Suessiaceae</taxon>
        <taxon>Polarella</taxon>
    </lineage>
</organism>
<keyword evidence="4" id="KW-1185">Reference proteome</keyword>
<evidence type="ECO:0000256" key="1">
    <source>
        <dbReference type="SAM" id="MobiDB-lite"/>
    </source>
</evidence>
<sequence length="174" mass="18996">MDKWFAHTLQERQSNSSGKASGKGSSNSSTTEQRAKRPRIDSSASLVALTVAIGALSLETARKERLHSGGLFRTCLIPPQEFFNDPLQVSQSSNGADQSLDSVLNWTSLVLAVSQASLPQSALEAQKLLQQHAASSHDITALRDSVLLCRIVKNFDGKFLKILLWTDESLHTFC</sequence>
<name>A0A813FHQ9_POLGL</name>
<evidence type="ECO:0000313" key="3">
    <source>
        <dbReference type="EMBL" id="CAE8669663.1"/>
    </source>
</evidence>
<dbReference type="AlphaFoldDB" id="A0A813FHQ9"/>
<feature type="region of interest" description="Disordered" evidence="1">
    <location>
        <begin position="1"/>
        <end position="39"/>
    </location>
</feature>
<dbReference type="EMBL" id="CAJNNW010022694">
    <property type="protein sequence ID" value="CAE8669663.1"/>
    <property type="molecule type" value="Genomic_DNA"/>
</dbReference>
<protein>
    <submittedName>
        <fullName evidence="2">Uncharacterized protein</fullName>
    </submittedName>
</protein>
<proteinExistence type="predicted"/>
<dbReference type="Proteomes" id="UP000626109">
    <property type="component" value="Unassembled WGS sequence"/>
</dbReference>